<keyword evidence="1" id="KW-1133">Transmembrane helix</keyword>
<dbReference type="RefSeq" id="WP_143895694.1">
    <property type="nucleotide sequence ID" value="NZ_CP041666.1"/>
</dbReference>
<dbReference type="InterPro" id="IPR016747">
    <property type="entry name" value="Phosphotransbutyrylase"/>
</dbReference>
<keyword evidence="1" id="KW-0472">Membrane</keyword>
<sequence>MKKYRYWIFPFSVMAIIFYSSHQPYQEQDIKPFLGEWMDLSFLIPALDHISFTYHNSEVSIAALGIHGFIEFFIRKGAHVSIYCLLMIAFYVALSKSDRRSYWLPFCLTVFYAITDEWHQSLTPNRTPYVGDVGLDSVGASIAVILIMASRVIKKNKRIKRRKGTDR</sequence>
<gene>
    <name evidence="3" type="ORF">FN924_14535</name>
</gene>
<dbReference type="InterPro" id="IPR006976">
    <property type="entry name" value="VanZ-like"/>
</dbReference>
<feature type="transmembrane region" description="Helical" evidence="1">
    <location>
        <begin position="133"/>
        <end position="153"/>
    </location>
</feature>
<protein>
    <submittedName>
        <fullName evidence="3">VanZ family protein</fullName>
    </submittedName>
</protein>
<keyword evidence="1" id="KW-0812">Transmembrane</keyword>
<accession>A0A516KIS0</accession>
<dbReference type="Proteomes" id="UP000315215">
    <property type="component" value="Chromosome"/>
</dbReference>
<proteinExistence type="predicted"/>
<feature type="transmembrane region" description="Helical" evidence="1">
    <location>
        <begin position="7"/>
        <end position="25"/>
    </location>
</feature>
<dbReference type="KEGG" id="aqt:FN924_14535"/>
<reference evidence="3 4" key="1">
    <citation type="submission" date="2019-07" db="EMBL/GenBank/DDBJ databases">
        <authorList>
            <person name="Li J."/>
        </authorList>
    </citation>
    <scope>NUCLEOTIDE SEQUENCE [LARGE SCALE GENOMIC DNA]</scope>
    <source>
        <strain evidence="3 4">TKL69</strain>
    </source>
</reference>
<evidence type="ECO:0000313" key="4">
    <source>
        <dbReference type="Proteomes" id="UP000315215"/>
    </source>
</evidence>
<dbReference type="Pfam" id="PF04892">
    <property type="entry name" value="VanZ"/>
    <property type="match status" value="1"/>
</dbReference>
<feature type="domain" description="VanZ-like" evidence="2">
    <location>
        <begin position="7"/>
        <end position="148"/>
    </location>
</feature>
<dbReference type="NCBIfam" id="NF037970">
    <property type="entry name" value="vanZ_1"/>
    <property type="match status" value="1"/>
</dbReference>
<name>A0A516KIS0_9BACI</name>
<feature type="transmembrane region" description="Helical" evidence="1">
    <location>
        <begin position="101"/>
        <end position="121"/>
    </location>
</feature>
<keyword evidence="4" id="KW-1185">Reference proteome</keyword>
<feature type="transmembrane region" description="Helical" evidence="1">
    <location>
        <begin position="77"/>
        <end position="94"/>
    </location>
</feature>
<dbReference type="EMBL" id="CP041666">
    <property type="protein sequence ID" value="QDP41294.1"/>
    <property type="molecule type" value="Genomic_DNA"/>
</dbReference>
<evidence type="ECO:0000313" key="3">
    <source>
        <dbReference type="EMBL" id="QDP41294.1"/>
    </source>
</evidence>
<dbReference type="OrthoDB" id="291892at2"/>
<dbReference type="PIRSF" id="PIRSF019083">
    <property type="entry name" value="UCP019083_VanZ"/>
    <property type="match status" value="1"/>
</dbReference>
<dbReference type="AlphaFoldDB" id="A0A516KIS0"/>
<evidence type="ECO:0000259" key="2">
    <source>
        <dbReference type="Pfam" id="PF04892"/>
    </source>
</evidence>
<evidence type="ECO:0000256" key="1">
    <source>
        <dbReference type="SAM" id="Phobius"/>
    </source>
</evidence>
<organism evidence="3 4">
    <name type="scientific">Radiobacillus deserti</name>
    <dbReference type="NCBI Taxonomy" id="2594883"/>
    <lineage>
        <taxon>Bacteria</taxon>
        <taxon>Bacillati</taxon>
        <taxon>Bacillota</taxon>
        <taxon>Bacilli</taxon>
        <taxon>Bacillales</taxon>
        <taxon>Bacillaceae</taxon>
        <taxon>Radiobacillus</taxon>
    </lineage>
</organism>